<sequence>MVLSSTIIKAWRGERLKSWASEPAEVLTSTGTIIDNIILTTHHGIKNAHTVQYEKDGIMQNCKVFSSIEQYDIGILTLDDFVTFQQIKTLIKTIDYVRLNELKKGKYIVINDFCVHSRLYPRIPVITVDESYEQSDSGKMIYHEEKMLGMIISKDTRVNILPYEIILTIIDKFINNNIISIPLNCSICDIDINEDGNISYALILNDDSVKLLNGKKPFYFKKDDVIISIDNKEFNKDGMIISDNINKYVYYDTYLLLNLNTSSKIKFYRNNELKSLTINYVNINDSIYQINISDNNIKCDINGFKFCELSEDMIMNYYSKKHIKIINKYYYLYASNDEKLVVMYGIDPEKVKIFNETFDGSYIEDNLVRKFLVVSKVGNKKINGIEDMLTIKKNINKTKIITFIDADMTEYKMTI</sequence>
<dbReference type="SUPFAM" id="SSF50494">
    <property type="entry name" value="Trypsin-like serine proteases"/>
    <property type="match status" value="1"/>
</dbReference>
<proteinExistence type="predicted"/>
<name>A0A6C0EFH5_9ZZZZ</name>
<dbReference type="AlphaFoldDB" id="A0A6C0EFH5"/>
<evidence type="ECO:0000313" key="1">
    <source>
        <dbReference type="EMBL" id="QHT26085.1"/>
    </source>
</evidence>
<protein>
    <submittedName>
        <fullName evidence="1">Uncharacterized protein</fullName>
    </submittedName>
</protein>
<dbReference type="EMBL" id="MN739778">
    <property type="protein sequence ID" value="QHT26085.1"/>
    <property type="molecule type" value="Genomic_DNA"/>
</dbReference>
<organism evidence="1">
    <name type="scientific">viral metagenome</name>
    <dbReference type="NCBI Taxonomy" id="1070528"/>
    <lineage>
        <taxon>unclassified sequences</taxon>
        <taxon>metagenomes</taxon>
        <taxon>organismal metagenomes</taxon>
    </lineage>
</organism>
<reference evidence="1" key="1">
    <citation type="journal article" date="2020" name="Nature">
        <title>Giant virus diversity and host interactions through global metagenomics.</title>
        <authorList>
            <person name="Schulz F."/>
            <person name="Roux S."/>
            <person name="Paez-Espino D."/>
            <person name="Jungbluth S."/>
            <person name="Walsh D.A."/>
            <person name="Denef V.J."/>
            <person name="McMahon K.D."/>
            <person name="Konstantinidis K.T."/>
            <person name="Eloe-Fadrosh E.A."/>
            <person name="Kyrpides N.C."/>
            <person name="Woyke T."/>
        </authorList>
    </citation>
    <scope>NUCLEOTIDE SEQUENCE</scope>
    <source>
        <strain evidence="1">GVMAG-M-3300023179-27</strain>
    </source>
</reference>
<dbReference type="InterPro" id="IPR009003">
    <property type="entry name" value="Peptidase_S1_PA"/>
</dbReference>
<accession>A0A6C0EFH5</accession>